<dbReference type="PANTHER" id="PTHR31885">
    <property type="entry name" value="GH04784P"/>
    <property type="match status" value="1"/>
</dbReference>
<keyword evidence="5 6" id="KW-0472">Membrane</keyword>
<dbReference type="RefSeq" id="WP_101916977.1">
    <property type="nucleotide sequence ID" value="NZ_OENF01000012.1"/>
</dbReference>
<sequence>MTKQLKIKIASLVFLIIAILDVYAVITQHKSLEIICKPLLMTSLVVVYLLNIKKDKKANFWLISALFFSFWGDVFLLDKNSYFVFGLGCFLIAHLMYIKMIAVFLTQIRIVEIFKYASIFVVVFLGIFFLIKDNLGEMLLPVLIYGMAISGFGTCALLNYQQEKTRPNLWLLLGAILFIASDSCIALNNFYGSKYIFDIAIIILYIIAQYLIVQAIILREKTFILKNPK</sequence>
<gene>
    <name evidence="7" type="ORF">TNO020_20180</name>
</gene>
<dbReference type="OrthoDB" id="5651790at2"/>
<dbReference type="GO" id="GO:0016787">
    <property type="term" value="F:hydrolase activity"/>
    <property type="evidence" value="ECO:0007669"/>
    <property type="project" value="TreeGrafter"/>
</dbReference>
<proteinExistence type="inferred from homology"/>
<keyword evidence="4 6" id="KW-1133">Transmembrane helix</keyword>
<feature type="transmembrane region" description="Helical" evidence="6">
    <location>
        <begin position="138"/>
        <end position="158"/>
    </location>
</feature>
<dbReference type="GO" id="GO:0016020">
    <property type="term" value="C:membrane"/>
    <property type="evidence" value="ECO:0007669"/>
    <property type="project" value="UniProtKB-SubCell"/>
</dbReference>
<dbReference type="EMBL" id="OENF01000012">
    <property type="protein sequence ID" value="SOS74501.1"/>
    <property type="molecule type" value="Genomic_DNA"/>
</dbReference>
<comment type="similarity">
    <text evidence="2">Belongs to the TMEM86 family.</text>
</comment>
<dbReference type="InterPro" id="IPR012506">
    <property type="entry name" value="TMEM86B-like"/>
</dbReference>
<organism evidence="7 8">
    <name type="scientific">Tenacibaculum piscium</name>
    <dbReference type="NCBI Taxonomy" id="1458515"/>
    <lineage>
        <taxon>Bacteria</taxon>
        <taxon>Pseudomonadati</taxon>
        <taxon>Bacteroidota</taxon>
        <taxon>Flavobacteriia</taxon>
        <taxon>Flavobacteriales</taxon>
        <taxon>Flavobacteriaceae</taxon>
        <taxon>Tenacibaculum</taxon>
    </lineage>
</organism>
<evidence type="ECO:0000256" key="5">
    <source>
        <dbReference type="ARBA" id="ARBA00023136"/>
    </source>
</evidence>
<dbReference type="AlphaFoldDB" id="A0A2H1YGK0"/>
<feature type="transmembrane region" description="Helical" evidence="6">
    <location>
        <begin position="113"/>
        <end position="132"/>
    </location>
</feature>
<feature type="transmembrane region" description="Helical" evidence="6">
    <location>
        <begin position="34"/>
        <end position="51"/>
    </location>
</feature>
<evidence type="ECO:0000256" key="2">
    <source>
        <dbReference type="ARBA" id="ARBA00007375"/>
    </source>
</evidence>
<keyword evidence="8" id="KW-1185">Reference proteome</keyword>
<evidence type="ECO:0000313" key="8">
    <source>
        <dbReference type="Proteomes" id="UP000234211"/>
    </source>
</evidence>
<evidence type="ECO:0000256" key="3">
    <source>
        <dbReference type="ARBA" id="ARBA00022692"/>
    </source>
</evidence>
<keyword evidence="3 6" id="KW-0812">Transmembrane</keyword>
<comment type="subcellular location">
    <subcellularLocation>
        <location evidence="1">Membrane</location>
        <topology evidence="1">Multi-pass membrane protein</topology>
    </subcellularLocation>
</comment>
<dbReference type="PANTHER" id="PTHR31885:SF6">
    <property type="entry name" value="GH04784P"/>
    <property type="match status" value="1"/>
</dbReference>
<evidence type="ECO:0000313" key="7">
    <source>
        <dbReference type="EMBL" id="SOS74501.1"/>
    </source>
</evidence>
<dbReference type="Proteomes" id="UP000234211">
    <property type="component" value="Unassembled WGS sequence"/>
</dbReference>
<feature type="transmembrane region" description="Helical" evidence="6">
    <location>
        <begin position="170"/>
        <end position="190"/>
    </location>
</feature>
<name>A0A2H1YGK0_9FLAO</name>
<feature type="transmembrane region" description="Helical" evidence="6">
    <location>
        <begin position="58"/>
        <end position="77"/>
    </location>
</feature>
<accession>A0A2H1YGK0</accession>
<evidence type="ECO:0000256" key="1">
    <source>
        <dbReference type="ARBA" id="ARBA00004141"/>
    </source>
</evidence>
<evidence type="ECO:0000256" key="4">
    <source>
        <dbReference type="ARBA" id="ARBA00022989"/>
    </source>
</evidence>
<dbReference type="Pfam" id="PF07947">
    <property type="entry name" value="YhhN"/>
    <property type="match status" value="1"/>
</dbReference>
<evidence type="ECO:0008006" key="9">
    <source>
        <dbReference type="Google" id="ProtNLM"/>
    </source>
</evidence>
<feature type="transmembrane region" description="Helical" evidence="6">
    <location>
        <begin position="83"/>
        <end position="106"/>
    </location>
</feature>
<protein>
    <recommendedName>
        <fullName evidence="9">Lysoplasmalogenase</fullName>
    </recommendedName>
</protein>
<reference evidence="8" key="1">
    <citation type="submission" date="2017-11" db="EMBL/GenBank/DDBJ databases">
        <authorList>
            <person name="Duchaud E."/>
        </authorList>
    </citation>
    <scope>NUCLEOTIDE SEQUENCE [LARGE SCALE GENOMIC DNA]</scope>
    <source>
        <strain evidence="8">Tenacibaculum sp. TNO020</strain>
    </source>
</reference>
<feature type="transmembrane region" description="Helical" evidence="6">
    <location>
        <begin position="196"/>
        <end position="218"/>
    </location>
</feature>
<evidence type="ECO:0000256" key="6">
    <source>
        <dbReference type="SAM" id="Phobius"/>
    </source>
</evidence>